<evidence type="ECO:0000256" key="1">
    <source>
        <dbReference type="ARBA" id="ARBA00004496"/>
    </source>
</evidence>
<dbReference type="InterPro" id="IPR001059">
    <property type="entry name" value="Transl_elong_P/YeiP_cen"/>
</dbReference>
<dbReference type="GO" id="GO:0005829">
    <property type="term" value="C:cytosol"/>
    <property type="evidence" value="ECO:0007669"/>
    <property type="project" value="UniProtKB-ARBA"/>
</dbReference>
<dbReference type="CDD" id="cd04470">
    <property type="entry name" value="S1_EF-P_repeat_1"/>
    <property type="match status" value="1"/>
</dbReference>
<evidence type="ECO:0000259" key="7">
    <source>
        <dbReference type="SMART" id="SM00841"/>
    </source>
</evidence>
<feature type="domain" description="Elongation factor P C-terminal" evidence="7">
    <location>
        <begin position="301"/>
        <end position="357"/>
    </location>
</feature>
<dbReference type="CDD" id="cd05794">
    <property type="entry name" value="S1_EF-P_repeat_2"/>
    <property type="match status" value="1"/>
</dbReference>
<dbReference type="UniPathway" id="UPA00345"/>
<dbReference type="SMART" id="SM00841">
    <property type="entry name" value="Elong-fact-P_C"/>
    <property type="match status" value="1"/>
</dbReference>
<dbReference type="InterPro" id="IPR013185">
    <property type="entry name" value="Transl_elong_KOW-like"/>
</dbReference>
<evidence type="ECO:0000256" key="6">
    <source>
        <dbReference type="ARBA" id="ARBA00022917"/>
    </source>
</evidence>
<keyword evidence="4" id="KW-0963">Cytoplasm</keyword>
<dbReference type="Pfam" id="PF09285">
    <property type="entry name" value="Elong-fact-P_C"/>
    <property type="match status" value="1"/>
</dbReference>
<organism evidence="9">
    <name type="scientific">Chlamydomonas euryale</name>
    <dbReference type="NCBI Taxonomy" id="1486919"/>
    <lineage>
        <taxon>Eukaryota</taxon>
        <taxon>Viridiplantae</taxon>
        <taxon>Chlorophyta</taxon>
        <taxon>core chlorophytes</taxon>
        <taxon>Chlorophyceae</taxon>
        <taxon>CS clade</taxon>
        <taxon>Chlamydomonadales</taxon>
        <taxon>Chlamydomonadaceae</taxon>
        <taxon>Chlamydomonas</taxon>
    </lineage>
</organism>
<dbReference type="Pfam" id="PF01132">
    <property type="entry name" value="EFP"/>
    <property type="match status" value="1"/>
</dbReference>
<dbReference type="GO" id="GO:0043043">
    <property type="term" value="P:peptide biosynthetic process"/>
    <property type="evidence" value="ECO:0007669"/>
    <property type="project" value="InterPro"/>
</dbReference>
<dbReference type="InterPro" id="IPR013852">
    <property type="entry name" value="Transl_elong_P/YeiP_CS"/>
</dbReference>
<dbReference type="Gene3D" id="2.40.50.140">
    <property type="entry name" value="Nucleic acid-binding proteins"/>
    <property type="match status" value="2"/>
</dbReference>
<dbReference type="PANTHER" id="PTHR30053:SF12">
    <property type="entry name" value="ELONGATION FACTOR P (EF-P) FAMILY PROTEIN"/>
    <property type="match status" value="1"/>
</dbReference>
<reference evidence="9" key="1">
    <citation type="submission" date="2021-01" db="EMBL/GenBank/DDBJ databases">
        <authorList>
            <person name="Corre E."/>
            <person name="Pelletier E."/>
            <person name="Niang G."/>
            <person name="Scheremetjew M."/>
            <person name="Finn R."/>
            <person name="Kale V."/>
            <person name="Holt S."/>
            <person name="Cochrane G."/>
            <person name="Meng A."/>
            <person name="Brown T."/>
            <person name="Cohen L."/>
        </authorList>
    </citation>
    <scope>NUCLEOTIDE SEQUENCE</scope>
    <source>
        <strain evidence="9">CCMP219</strain>
    </source>
</reference>
<dbReference type="PANTHER" id="PTHR30053">
    <property type="entry name" value="ELONGATION FACTOR P"/>
    <property type="match status" value="1"/>
</dbReference>
<evidence type="ECO:0000256" key="3">
    <source>
        <dbReference type="ARBA" id="ARBA00009479"/>
    </source>
</evidence>
<dbReference type="Gene3D" id="2.30.30.30">
    <property type="match status" value="1"/>
</dbReference>
<dbReference type="HAMAP" id="MF_00141">
    <property type="entry name" value="EF_P"/>
    <property type="match status" value="1"/>
</dbReference>
<dbReference type="InterPro" id="IPR014722">
    <property type="entry name" value="Rib_uL2_dom2"/>
</dbReference>
<dbReference type="InterPro" id="IPR008991">
    <property type="entry name" value="Translation_prot_SH3-like_sf"/>
</dbReference>
<comment type="similarity">
    <text evidence="3">Belongs to the elongation factor P family.</text>
</comment>
<dbReference type="EMBL" id="HBEC01030100">
    <property type="protein sequence ID" value="CAD8297201.1"/>
    <property type="molecule type" value="Transcribed_RNA"/>
</dbReference>
<dbReference type="AlphaFoldDB" id="A0A7R9VJ96"/>
<evidence type="ECO:0000256" key="2">
    <source>
        <dbReference type="ARBA" id="ARBA00004815"/>
    </source>
</evidence>
<dbReference type="NCBIfam" id="TIGR00038">
    <property type="entry name" value="efp"/>
    <property type="match status" value="1"/>
</dbReference>
<gene>
    <name evidence="9" type="ORF">CEUR00632_LOCUS13911</name>
</gene>
<dbReference type="Pfam" id="PF08207">
    <property type="entry name" value="EFP_N"/>
    <property type="match status" value="1"/>
</dbReference>
<comment type="pathway">
    <text evidence="2">Protein biosynthesis; polypeptide chain elongation.</text>
</comment>
<proteinExistence type="inferred from homology"/>
<dbReference type="InterPro" id="IPR020599">
    <property type="entry name" value="Transl_elong_fac_P/YeiP"/>
</dbReference>
<evidence type="ECO:0000256" key="4">
    <source>
        <dbReference type="ARBA" id="ARBA00022490"/>
    </source>
</evidence>
<keyword evidence="5" id="KW-0251">Elongation factor</keyword>
<evidence type="ECO:0000313" key="9">
    <source>
        <dbReference type="EMBL" id="CAD8297201.1"/>
    </source>
</evidence>
<protein>
    <recommendedName>
        <fullName evidence="10">Elongation factor P</fullName>
    </recommendedName>
</protein>
<dbReference type="FunFam" id="2.30.30.30:FF:000003">
    <property type="entry name" value="Elongation factor P"/>
    <property type="match status" value="1"/>
</dbReference>
<dbReference type="SMART" id="SM01185">
    <property type="entry name" value="EFP"/>
    <property type="match status" value="1"/>
</dbReference>
<accession>A0A7R9VJ96</accession>
<feature type="domain" description="Translation elongation factor P/YeiP central" evidence="8">
    <location>
        <begin position="242"/>
        <end position="293"/>
    </location>
</feature>
<keyword evidence="6" id="KW-0648">Protein biosynthesis</keyword>
<dbReference type="InterPro" id="IPR015365">
    <property type="entry name" value="Elong-fact-P_C"/>
</dbReference>
<evidence type="ECO:0008006" key="10">
    <source>
        <dbReference type="Google" id="ProtNLM"/>
    </source>
</evidence>
<dbReference type="FunFam" id="2.40.50.140:FF:000009">
    <property type="entry name" value="Elongation factor P"/>
    <property type="match status" value="1"/>
</dbReference>
<evidence type="ECO:0000259" key="8">
    <source>
        <dbReference type="SMART" id="SM01185"/>
    </source>
</evidence>
<sequence>MTDSERCSRLRWRHRRNTSVCWPFCTCTIHSSRTARVRDFDSHTIAGASSSDRWKWCVLGSPRRPYLSNGVPLRRNVSTSSYGFGPLGKPPTNKRPGAVPSTPGAAILRHTAPPLSSSRREPIQMASIAHSSGVASSRRAGACGGVRGASLASAPIRPSSLLAPCRRVVIAAAGTVISSNDIRNGTAIEVDGVPYRVVEFLHVKPGKGSAFVRSKLKNFLTGGVVEKTFRAGEPLNSADISKREAQYVYAEGEEYVFMDQQTFEETRLKKDDWAEFLKEGTVCELMFYNGNVISVDPPKSVELEVVDCPPNVKGNTASGAGSKSATLETGAVVTVPSFIEQGQKIKVDTSTRAYLSKAN</sequence>
<dbReference type="NCBIfam" id="NF001810">
    <property type="entry name" value="PRK00529.1"/>
    <property type="match status" value="1"/>
</dbReference>
<dbReference type="InterPro" id="IPR012340">
    <property type="entry name" value="NA-bd_OB-fold"/>
</dbReference>
<evidence type="ECO:0000256" key="5">
    <source>
        <dbReference type="ARBA" id="ARBA00022768"/>
    </source>
</evidence>
<dbReference type="SUPFAM" id="SSF50249">
    <property type="entry name" value="Nucleic acid-binding proteins"/>
    <property type="match status" value="2"/>
</dbReference>
<name>A0A7R9VJ96_9CHLO</name>
<dbReference type="InterPro" id="IPR011768">
    <property type="entry name" value="Transl_elongation_fac_P"/>
</dbReference>
<dbReference type="GO" id="GO:0003746">
    <property type="term" value="F:translation elongation factor activity"/>
    <property type="evidence" value="ECO:0007669"/>
    <property type="project" value="UniProtKB-KW"/>
</dbReference>
<dbReference type="SUPFAM" id="SSF50104">
    <property type="entry name" value="Translation proteins SH3-like domain"/>
    <property type="match status" value="1"/>
</dbReference>
<dbReference type="FunFam" id="2.40.50.140:FF:000004">
    <property type="entry name" value="Elongation factor P"/>
    <property type="match status" value="1"/>
</dbReference>
<dbReference type="PROSITE" id="PS01275">
    <property type="entry name" value="EFP"/>
    <property type="match status" value="1"/>
</dbReference>
<comment type="subcellular location">
    <subcellularLocation>
        <location evidence="1">Cytoplasm</location>
    </subcellularLocation>
</comment>